<reference evidence="2 3" key="1">
    <citation type="submission" date="2020-05" db="EMBL/GenBank/DDBJ databases">
        <title>Mucilaginibacter mali sp. nov.</title>
        <authorList>
            <person name="Kim H.S."/>
            <person name="Lee K.C."/>
            <person name="Suh M.K."/>
            <person name="Kim J.-S."/>
            <person name="Han K.-I."/>
            <person name="Eom M.K."/>
            <person name="Shin Y.K."/>
            <person name="Lee J.-S."/>
        </authorList>
    </citation>
    <scope>NUCLEOTIDE SEQUENCE [LARGE SCALE GENOMIC DNA]</scope>
    <source>
        <strain evidence="2 3">G2-14</strain>
    </source>
</reference>
<dbReference type="EMBL" id="CP054139">
    <property type="protein sequence ID" value="QKJ29984.1"/>
    <property type="molecule type" value="Genomic_DNA"/>
</dbReference>
<dbReference type="InterPro" id="IPR016181">
    <property type="entry name" value="Acyl_CoA_acyltransferase"/>
</dbReference>
<dbReference type="InterPro" id="IPR000182">
    <property type="entry name" value="GNAT_dom"/>
</dbReference>
<keyword evidence="2" id="KW-0808">Transferase</keyword>
<keyword evidence="3" id="KW-1185">Reference proteome</keyword>
<proteinExistence type="predicted"/>
<organism evidence="2 3">
    <name type="scientific">Mucilaginibacter mali</name>
    <dbReference type="NCBI Taxonomy" id="2740462"/>
    <lineage>
        <taxon>Bacteria</taxon>
        <taxon>Pseudomonadati</taxon>
        <taxon>Bacteroidota</taxon>
        <taxon>Sphingobacteriia</taxon>
        <taxon>Sphingobacteriales</taxon>
        <taxon>Sphingobacteriaceae</taxon>
        <taxon>Mucilaginibacter</taxon>
    </lineage>
</organism>
<dbReference type="PROSITE" id="PS51186">
    <property type="entry name" value="GNAT"/>
    <property type="match status" value="1"/>
</dbReference>
<dbReference type="KEGG" id="mmab:HQ865_09520"/>
<dbReference type="Proteomes" id="UP000505355">
    <property type="component" value="Chromosome"/>
</dbReference>
<accession>A0A7D4QAH2</accession>
<dbReference type="CDD" id="cd04301">
    <property type="entry name" value="NAT_SF"/>
    <property type="match status" value="1"/>
</dbReference>
<feature type="domain" description="N-acetyltransferase" evidence="1">
    <location>
        <begin position="1"/>
        <end position="170"/>
    </location>
</feature>
<sequence>MSITKSTITDVGELNILVNSAYRGDSSKKGWTTEANLLAGNRIDEETIVGYLANPAITILKYTNDEGSIKGCVYLEDKGDKLYLGMLSVWPEMQAAGIGRLLLQEAAVLASELSLPAISITVISTRTELIDWYIRRGFKATGEVQPFHAEEKFGIPHEPIELITMEKIVNK</sequence>
<dbReference type="Pfam" id="PF13673">
    <property type="entry name" value="Acetyltransf_10"/>
    <property type="match status" value="1"/>
</dbReference>
<dbReference type="GO" id="GO:0016747">
    <property type="term" value="F:acyltransferase activity, transferring groups other than amino-acyl groups"/>
    <property type="evidence" value="ECO:0007669"/>
    <property type="project" value="InterPro"/>
</dbReference>
<evidence type="ECO:0000259" key="1">
    <source>
        <dbReference type="PROSITE" id="PS51186"/>
    </source>
</evidence>
<name>A0A7D4QAH2_9SPHI</name>
<dbReference type="Gene3D" id="3.40.630.30">
    <property type="match status" value="1"/>
</dbReference>
<evidence type="ECO:0000313" key="3">
    <source>
        <dbReference type="Proteomes" id="UP000505355"/>
    </source>
</evidence>
<dbReference type="SUPFAM" id="SSF55729">
    <property type="entry name" value="Acyl-CoA N-acyltransferases (Nat)"/>
    <property type="match status" value="1"/>
</dbReference>
<dbReference type="RefSeq" id="WP_173414674.1">
    <property type="nucleotide sequence ID" value="NZ_CP054139.1"/>
</dbReference>
<evidence type="ECO:0000313" key="2">
    <source>
        <dbReference type="EMBL" id="QKJ29984.1"/>
    </source>
</evidence>
<dbReference type="AlphaFoldDB" id="A0A7D4QAH2"/>
<gene>
    <name evidence="2" type="ORF">HQ865_09520</name>
</gene>
<protein>
    <submittedName>
        <fullName evidence="2">GNAT family N-acetyltransferase</fullName>
    </submittedName>
</protein>